<name>A0AAV4RQ24_CAEEX</name>
<keyword evidence="2" id="KW-1185">Reference proteome</keyword>
<comment type="caution">
    <text evidence="1">The sequence shown here is derived from an EMBL/GenBank/DDBJ whole genome shotgun (WGS) entry which is preliminary data.</text>
</comment>
<dbReference type="EMBL" id="BPLR01008318">
    <property type="protein sequence ID" value="GIY23820.1"/>
    <property type="molecule type" value="Genomic_DNA"/>
</dbReference>
<organism evidence="1 2">
    <name type="scientific">Caerostris extrusa</name>
    <name type="common">Bark spider</name>
    <name type="synonym">Caerostris bankana</name>
    <dbReference type="NCBI Taxonomy" id="172846"/>
    <lineage>
        <taxon>Eukaryota</taxon>
        <taxon>Metazoa</taxon>
        <taxon>Ecdysozoa</taxon>
        <taxon>Arthropoda</taxon>
        <taxon>Chelicerata</taxon>
        <taxon>Arachnida</taxon>
        <taxon>Araneae</taxon>
        <taxon>Araneomorphae</taxon>
        <taxon>Entelegynae</taxon>
        <taxon>Araneoidea</taxon>
        <taxon>Araneidae</taxon>
        <taxon>Caerostris</taxon>
    </lineage>
</organism>
<evidence type="ECO:0000313" key="2">
    <source>
        <dbReference type="Proteomes" id="UP001054945"/>
    </source>
</evidence>
<dbReference type="AlphaFoldDB" id="A0AAV4RQ24"/>
<dbReference type="Proteomes" id="UP001054945">
    <property type="component" value="Unassembled WGS sequence"/>
</dbReference>
<proteinExistence type="predicted"/>
<gene>
    <name evidence="1" type="primary">AVEN_136382_1</name>
    <name evidence="1" type="ORF">CEXT_437161</name>
</gene>
<accession>A0AAV4RQ24</accession>
<reference evidence="1 2" key="1">
    <citation type="submission" date="2021-06" db="EMBL/GenBank/DDBJ databases">
        <title>Caerostris extrusa draft genome.</title>
        <authorList>
            <person name="Kono N."/>
            <person name="Arakawa K."/>
        </authorList>
    </citation>
    <scope>NUCLEOTIDE SEQUENCE [LARGE SCALE GENOMIC DNA]</scope>
</reference>
<protein>
    <submittedName>
        <fullName evidence="1">Uncharacterized protein</fullName>
    </submittedName>
</protein>
<sequence length="248" mass="29423">MNSVLDNFIINKKKELAKLKKEYQMILESNTEISNSGSEVFFPKCDLFLSAWARHTLEEDIKEKENILGSICKMEEESTEQVKLILEDLRSRNESLKCLHRKLVRRLRRLSRCFSTTQSEKICKSIRNESGEILTNSFYRVLKNLIVELQDRTFTSNDWDQLQSVLIDQTYNKEHIKLLQESDRRAINSILASVCDEKKAIWWNSFLAAEVSGAREVYRRMKTVYREHSLSTTRVQEWRKRFSEEWNL</sequence>
<evidence type="ECO:0000313" key="1">
    <source>
        <dbReference type="EMBL" id="GIY23820.1"/>
    </source>
</evidence>